<dbReference type="Proteomes" id="UP001358417">
    <property type="component" value="Unassembled WGS sequence"/>
</dbReference>
<dbReference type="InterPro" id="IPR037185">
    <property type="entry name" value="EmrE-like"/>
</dbReference>
<evidence type="ECO:0000256" key="1">
    <source>
        <dbReference type="ARBA" id="ARBA00004477"/>
    </source>
</evidence>
<accession>A0AAV9NBA1</accession>
<feature type="transmembrane region" description="Helical" evidence="6">
    <location>
        <begin position="302"/>
        <end position="322"/>
    </location>
</feature>
<evidence type="ECO:0000256" key="5">
    <source>
        <dbReference type="SAM" id="MobiDB-lite"/>
    </source>
</evidence>
<feature type="compositionally biased region" description="Low complexity" evidence="5">
    <location>
        <begin position="103"/>
        <end position="113"/>
    </location>
</feature>
<feature type="transmembrane region" description="Helical" evidence="6">
    <location>
        <begin position="355"/>
        <end position="372"/>
    </location>
</feature>
<dbReference type="SUPFAM" id="SSF103481">
    <property type="entry name" value="Multidrug resistance efflux transporter EmrE"/>
    <property type="match status" value="1"/>
</dbReference>
<evidence type="ECO:0000256" key="6">
    <source>
        <dbReference type="SAM" id="Phobius"/>
    </source>
</evidence>
<feature type="transmembrane region" description="Helical" evidence="6">
    <location>
        <begin position="329"/>
        <end position="349"/>
    </location>
</feature>
<keyword evidence="4 6" id="KW-0472">Membrane</keyword>
<protein>
    <recommendedName>
        <fullName evidence="9">EamA domain-containing protein</fullName>
    </recommendedName>
</protein>
<evidence type="ECO:0008006" key="9">
    <source>
        <dbReference type="Google" id="ProtNLM"/>
    </source>
</evidence>
<keyword evidence="3 6" id="KW-1133">Transmembrane helix</keyword>
<comment type="caution">
    <text evidence="7">The sequence shown here is derived from an EMBL/GenBank/DDBJ whole genome shotgun (WGS) entry which is preliminary data.</text>
</comment>
<feature type="transmembrane region" description="Helical" evidence="6">
    <location>
        <begin position="150"/>
        <end position="171"/>
    </location>
</feature>
<organism evidence="7 8">
    <name type="scientific">Exophiala bonariae</name>
    <dbReference type="NCBI Taxonomy" id="1690606"/>
    <lineage>
        <taxon>Eukaryota</taxon>
        <taxon>Fungi</taxon>
        <taxon>Dikarya</taxon>
        <taxon>Ascomycota</taxon>
        <taxon>Pezizomycotina</taxon>
        <taxon>Eurotiomycetes</taxon>
        <taxon>Chaetothyriomycetidae</taxon>
        <taxon>Chaetothyriales</taxon>
        <taxon>Herpotrichiellaceae</taxon>
        <taxon>Exophiala</taxon>
    </lineage>
</organism>
<gene>
    <name evidence="7" type="ORF">LTR84_001660</name>
</gene>
<keyword evidence="8" id="KW-1185">Reference proteome</keyword>
<evidence type="ECO:0000256" key="4">
    <source>
        <dbReference type="ARBA" id="ARBA00023136"/>
    </source>
</evidence>
<dbReference type="GO" id="GO:0000139">
    <property type="term" value="C:Golgi membrane"/>
    <property type="evidence" value="ECO:0007669"/>
    <property type="project" value="InterPro"/>
</dbReference>
<feature type="transmembrane region" description="Helical" evidence="6">
    <location>
        <begin position="268"/>
        <end position="290"/>
    </location>
</feature>
<name>A0AAV9NBA1_9EURO</name>
<dbReference type="InterPro" id="IPR007271">
    <property type="entry name" value="Nuc_sug_transpt"/>
</dbReference>
<dbReference type="EMBL" id="JAVRRD010000011">
    <property type="protein sequence ID" value="KAK5053699.1"/>
    <property type="molecule type" value="Genomic_DNA"/>
</dbReference>
<proteinExistence type="predicted"/>
<reference evidence="7 8" key="1">
    <citation type="submission" date="2023-08" db="EMBL/GenBank/DDBJ databases">
        <title>Black Yeasts Isolated from many extreme environments.</title>
        <authorList>
            <person name="Coleine C."/>
            <person name="Stajich J.E."/>
            <person name="Selbmann L."/>
        </authorList>
    </citation>
    <scope>NUCLEOTIDE SEQUENCE [LARGE SCALE GENOMIC DNA]</scope>
    <source>
        <strain evidence="7 8">CCFEE 5792</strain>
    </source>
</reference>
<dbReference type="PANTHER" id="PTHR10231">
    <property type="entry name" value="NUCLEOTIDE-SUGAR TRANSMEMBRANE TRANSPORTER"/>
    <property type="match status" value="1"/>
</dbReference>
<feature type="transmembrane region" description="Helical" evidence="6">
    <location>
        <begin position="235"/>
        <end position="256"/>
    </location>
</feature>
<dbReference type="AlphaFoldDB" id="A0AAV9NBA1"/>
<sequence length="729" mass="81365">MPKIMKIGQWASPAYIAAAILVVIQVAIGLLFKAVQVKGAYSFSTSASITISEFLKLGISTALFGRTCLTRFRDQKRGYQFLEDNNTLLHDYNDKRVSEDSEAPSSSSLEPTAPGCPDEEFHVKTSHRQGDRYISYFVSSCIHEVSKEHIIAYGHLALLYALINNTVFVAFRLADPGTIQLVKSGITLITAITSLLLLGTRIMKLQWMGIALQVVGLIVTQYHEGSGLTYPLPTYLVLLLQTGVSAVAGVLNQFLCKSQPASLHAQNMVLYGFGTLTNGIVHIAITFLNPNEPGFFQGYNQVGAFLVIASNVLLGLAITAVYKYADAVVKCFATAFSTAILLYLAPFLFDVKFSALVIPGTLVVFMATWLYIETAMKPAATHAQPEAATNEKASSSCRLELLVSVITLPKWGPLGLSIAGIVFAGSIATINTWKIEGYQKQHDNVETSTADMANNQSHRAGVKSPFANTLGFVRWNEAYLERIPLIQKYDPFFHTIHYSIPNYVADPPTGGKFVIVTHSSWDNHENVYIPVADTMALILNDTEYSSIEGLLFFHFDLWINPLEFTFMDYDRIWSTYITHYKSKEAGNGWHWWDVRPLWEQGTSAIAALNGTQYDKTVEVCANWADVYYVPRKYFSDFIYLSHLVDPMFHESAIPTMFNIIDRTYRQQDAGKEYVNLADCWGGCCASNPTPEDIMWARCGHRLNYLDPDTTVLHYMRLDRQVNTLQSIEG</sequence>
<feature type="transmembrane region" description="Helical" evidence="6">
    <location>
        <begin position="177"/>
        <end position="198"/>
    </location>
</feature>
<dbReference type="RefSeq" id="XP_064706824.1">
    <property type="nucleotide sequence ID" value="XM_064845279.1"/>
</dbReference>
<evidence type="ECO:0000256" key="2">
    <source>
        <dbReference type="ARBA" id="ARBA00022692"/>
    </source>
</evidence>
<evidence type="ECO:0000313" key="8">
    <source>
        <dbReference type="Proteomes" id="UP001358417"/>
    </source>
</evidence>
<keyword evidence="2 6" id="KW-0812">Transmembrane</keyword>
<evidence type="ECO:0000256" key="3">
    <source>
        <dbReference type="ARBA" id="ARBA00022989"/>
    </source>
</evidence>
<dbReference type="GeneID" id="89969876"/>
<dbReference type="Pfam" id="PF04142">
    <property type="entry name" value="Nuc_sug_transp"/>
    <property type="match status" value="1"/>
</dbReference>
<evidence type="ECO:0000313" key="7">
    <source>
        <dbReference type="EMBL" id="KAK5053699.1"/>
    </source>
</evidence>
<dbReference type="GO" id="GO:0015165">
    <property type="term" value="F:pyrimidine nucleotide-sugar transmembrane transporter activity"/>
    <property type="evidence" value="ECO:0007669"/>
    <property type="project" value="InterPro"/>
</dbReference>
<feature type="transmembrane region" description="Helical" evidence="6">
    <location>
        <begin position="205"/>
        <end position="223"/>
    </location>
</feature>
<feature type="transmembrane region" description="Helical" evidence="6">
    <location>
        <begin position="12"/>
        <end position="32"/>
    </location>
</feature>
<feature type="region of interest" description="Disordered" evidence="5">
    <location>
        <begin position="98"/>
        <end position="118"/>
    </location>
</feature>
<comment type="subcellular location">
    <subcellularLocation>
        <location evidence="1">Endoplasmic reticulum membrane</location>
        <topology evidence="1">Multi-pass membrane protein</topology>
    </subcellularLocation>
</comment>